<comment type="caution">
    <text evidence="2">The sequence shown here is derived from an EMBL/GenBank/DDBJ whole genome shotgun (WGS) entry which is preliminary data.</text>
</comment>
<sequence length="86" mass="10206">MWSKIFYNSKCEREQQPRGEKLEQTSSFRQRRRNKEANWRKKVKGVEVLDNGRGRVLGDDTTMEELPPCRLLFSGFVNWRGGILPY</sequence>
<feature type="compositionally biased region" description="Basic and acidic residues" evidence="1">
    <location>
        <begin position="13"/>
        <end position="23"/>
    </location>
</feature>
<dbReference type="EMBL" id="BPLR01020660">
    <property type="protein sequence ID" value="GIX81268.1"/>
    <property type="molecule type" value="Genomic_DNA"/>
</dbReference>
<reference evidence="2 3" key="1">
    <citation type="submission" date="2021-06" db="EMBL/GenBank/DDBJ databases">
        <title>Caerostris extrusa draft genome.</title>
        <authorList>
            <person name="Kono N."/>
            <person name="Arakawa K."/>
        </authorList>
    </citation>
    <scope>NUCLEOTIDE SEQUENCE [LARGE SCALE GENOMIC DNA]</scope>
</reference>
<keyword evidence="3" id="KW-1185">Reference proteome</keyword>
<organism evidence="2 3">
    <name type="scientific">Caerostris extrusa</name>
    <name type="common">Bark spider</name>
    <name type="synonym">Caerostris bankana</name>
    <dbReference type="NCBI Taxonomy" id="172846"/>
    <lineage>
        <taxon>Eukaryota</taxon>
        <taxon>Metazoa</taxon>
        <taxon>Ecdysozoa</taxon>
        <taxon>Arthropoda</taxon>
        <taxon>Chelicerata</taxon>
        <taxon>Arachnida</taxon>
        <taxon>Araneae</taxon>
        <taxon>Araneomorphae</taxon>
        <taxon>Entelegynae</taxon>
        <taxon>Araneoidea</taxon>
        <taxon>Araneidae</taxon>
        <taxon>Caerostris</taxon>
    </lineage>
</organism>
<dbReference type="AlphaFoldDB" id="A0AAV4N9A9"/>
<protein>
    <submittedName>
        <fullName evidence="2">Uncharacterized protein</fullName>
    </submittedName>
</protein>
<evidence type="ECO:0000313" key="3">
    <source>
        <dbReference type="Proteomes" id="UP001054945"/>
    </source>
</evidence>
<name>A0AAV4N9A9_CAEEX</name>
<evidence type="ECO:0000313" key="2">
    <source>
        <dbReference type="EMBL" id="GIX81268.1"/>
    </source>
</evidence>
<dbReference type="Proteomes" id="UP001054945">
    <property type="component" value="Unassembled WGS sequence"/>
</dbReference>
<evidence type="ECO:0000256" key="1">
    <source>
        <dbReference type="SAM" id="MobiDB-lite"/>
    </source>
</evidence>
<gene>
    <name evidence="2" type="ORF">CEXT_516251</name>
</gene>
<feature type="region of interest" description="Disordered" evidence="1">
    <location>
        <begin position="13"/>
        <end position="35"/>
    </location>
</feature>
<proteinExistence type="predicted"/>
<accession>A0AAV4N9A9</accession>